<protein>
    <submittedName>
        <fullName evidence="2">Uncharacterized protein</fullName>
    </submittedName>
</protein>
<feature type="region of interest" description="Disordered" evidence="1">
    <location>
        <begin position="56"/>
        <end position="92"/>
    </location>
</feature>
<proteinExistence type="predicted"/>
<dbReference type="Proteomes" id="UP000679307">
    <property type="component" value="Chromosome"/>
</dbReference>
<evidence type="ECO:0000313" key="3">
    <source>
        <dbReference type="Proteomes" id="UP000679307"/>
    </source>
</evidence>
<sequence length="92" mass="9815">MGKQSAVASIKAPKPPKAKCCVSKKRCGSCPIRMLKEGTLPEGYGVKKRVLVKVDPDAPDIVRPGKKSKKDKDRSKSGKKAAKRAARLGQAA</sequence>
<evidence type="ECO:0000256" key="1">
    <source>
        <dbReference type="SAM" id="MobiDB-lite"/>
    </source>
</evidence>
<gene>
    <name evidence="2" type="ORF">ENKNEFLB_01866</name>
</gene>
<organism evidence="2 3">
    <name type="scientific">Nocardioides aquaticus</name>
    <dbReference type="NCBI Taxonomy" id="160826"/>
    <lineage>
        <taxon>Bacteria</taxon>
        <taxon>Bacillati</taxon>
        <taxon>Actinomycetota</taxon>
        <taxon>Actinomycetes</taxon>
        <taxon>Propionibacteriales</taxon>
        <taxon>Nocardioidaceae</taxon>
        <taxon>Nocardioides</taxon>
    </lineage>
</organism>
<feature type="compositionally biased region" description="Basic residues" evidence="1">
    <location>
        <begin position="77"/>
        <end position="86"/>
    </location>
</feature>
<dbReference type="RefSeq" id="WP_214059694.1">
    <property type="nucleotide sequence ID" value="NZ_BAAAHS010000031.1"/>
</dbReference>
<keyword evidence="3" id="KW-1185">Reference proteome</keyword>
<accession>A0ABX8EG56</accession>
<reference evidence="2 3" key="1">
    <citation type="submission" date="2021-05" db="EMBL/GenBank/DDBJ databases">
        <title>Complete genome of Nocardioides aquaticus KCTC 9944T isolated from meromictic and hypersaline Ekho Lake, Antarctica.</title>
        <authorList>
            <person name="Hwang K."/>
            <person name="Kim K.M."/>
            <person name="Choe H."/>
        </authorList>
    </citation>
    <scope>NUCLEOTIDE SEQUENCE [LARGE SCALE GENOMIC DNA]</scope>
    <source>
        <strain evidence="2 3">KCTC 9944</strain>
    </source>
</reference>
<evidence type="ECO:0000313" key="2">
    <source>
        <dbReference type="EMBL" id="QVT79484.1"/>
    </source>
</evidence>
<dbReference type="EMBL" id="CP075371">
    <property type="protein sequence ID" value="QVT79484.1"/>
    <property type="molecule type" value="Genomic_DNA"/>
</dbReference>
<name>A0ABX8EG56_9ACTN</name>